<dbReference type="GO" id="GO:1990071">
    <property type="term" value="C:TRAPPII protein complex"/>
    <property type="evidence" value="ECO:0007669"/>
    <property type="project" value="InterPro"/>
</dbReference>
<feature type="compositionally biased region" description="Acidic residues" evidence="1">
    <location>
        <begin position="367"/>
        <end position="382"/>
    </location>
</feature>
<feature type="domain" description="Trafficking protein particle complex II-specific subunit 65 IgD3" evidence="2">
    <location>
        <begin position="948"/>
        <end position="1006"/>
    </location>
</feature>
<feature type="compositionally biased region" description="Pro residues" evidence="1">
    <location>
        <begin position="134"/>
        <end position="143"/>
    </location>
</feature>
<dbReference type="AlphaFoldDB" id="A0A9P5ZPT6"/>
<feature type="compositionally biased region" description="Basic and acidic residues" evidence="1">
    <location>
        <begin position="383"/>
        <end position="392"/>
    </location>
</feature>
<evidence type="ECO:0000313" key="3">
    <source>
        <dbReference type="EMBL" id="KAF9491456.1"/>
    </source>
</evidence>
<feature type="compositionally biased region" description="Acidic residues" evidence="1">
    <location>
        <begin position="393"/>
        <end position="408"/>
    </location>
</feature>
<dbReference type="EMBL" id="MU154619">
    <property type="protein sequence ID" value="KAF9491456.1"/>
    <property type="molecule type" value="Genomic_DNA"/>
</dbReference>
<gene>
    <name evidence="3" type="ORF">BDN71DRAFT_1421695</name>
</gene>
<evidence type="ECO:0000256" key="1">
    <source>
        <dbReference type="SAM" id="MobiDB-lite"/>
    </source>
</evidence>
<dbReference type="InterPro" id="IPR024662">
    <property type="entry name" value="Trs65"/>
</dbReference>
<feature type="region of interest" description="Disordered" evidence="1">
    <location>
        <begin position="565"/>
        <end position="702"/>
    </location>
</feature>
<evidence type="ECO:0000313" key="4">
    <source>
        <dbReference type="Proteomes" id="UP000807025"/>
    </source>
</evidence>
<accession>A0A9P5ZPT6</accession>
<keyword evidence="4" id="KW-1185">Reference proteome</keyword>
<organism evidence="3 4">
    <name type="scientific">Pleurotus eryngii</name>
    <name type="common">Boletus of the steppes</name>
    <dbReference type="NCBI Taxonomy" id="5323"/>
    <lineage>
        <taxon>Eukaryota</taxon>
        <taxon>Fungi</taxon>
        <taxon>Dikarya</taxon>
        <taxon>Basidiomycota</taxon>
        <taxon>Agaricomycotina</taxon>
        <taxon>Agaricomycetes</taxon>
        <taxon>Agaricomycetidae</taxon>
        <taxon>Agaricales</taxon>
        <taxon>Pleurotineae</taxon>
        <taxon>Pleurotaceae</taxon>
        <taxon>Pleurotus</taxon>
    </lineage>
</organism>
<feature type="compositionally biased region" description="Polar residues" evidence="1">
    <location>
        <begin position="657"/>
        <end position="670"/>
    </location>
</feature>
<feature type="region of interest" description="Disordered" evidence="1">
    <location>
        <begin position="315"/>
        <end position="337"/>
    </location>
</feature>
<dbReference type="InterPro" id="IPR055420">
    <property type="entry name" value="IgD3_Trs65"/>
</dbReference>
<dbReference type="OrthoDB" id="24630at2759"/>
<dbReference type="GO" id="GO:0006891">
    <property type="term" value="P:intra-Golgi vesicle-mediated transport"/>
    <property type="evidence" value="ECO:0007669"/>
    <property type="project" value="InterPro"/>
</dbReference>
<feature type="compositionally biased region" description="Basic and acidic residues" evidence="1">
    <location>
        <begin position="409"/>
        <end position="424"/>
    </location>
</feature>
<dbReference type="Proteomes" id="UP000807025">
    <property type="component" value="Unassembled WGS sequence"/>
</dbReference>
<dbReference type="Pfam" id="PF12735">
    <property type="entry name" value="IgD3_Trs65"/>
    <property type="match status" value="1"/>
</dbReference>
<feature type="region of interest" description="Disordered" evidence="1">
    <location>
        <begin position="366"/>
        <end position="425"/>
    </location>
</feature>
<sequence length="1011" mass="108030">MSDFESLFNSSILKVSVPDTSIEFPPRGSTDEWLARLNSGSAERKQAFFDEQLHALVTLRINLPLSDTPVSQDKPPPELLSFLAHLQTTVEATYISSVPTTLPDTPDTRLSAPPRTGSLGLKITPRPGSQHPSIYPPNTPNPTPLTADHDRKYVQAEGTLLMASIWGQSADEESGEAFCLLWSEEEQVWVAVYRLGLRISFVSLKFDDPLLCLTVSETLREKSISLHQYPKHPLAAFLAAHGAIASSTEVPLPSPRDKPTATGGNELNGLDEANILGGLACGPTYYTLSGDANALTLPTTRLGIVTRRKLFSLAPTSLPSPVAPSPSPLTALRTTHPTLRKSFRRTLGTASGFRVRMRTVFVPAVMLDEEGDEGGESDDTDADEQRAARDAPNDDDSDDSDDSDEDEKAAEQKDLRESGNEERTVILSVEVENSGDSGPGVLFEVENVDVRIGGEGARSRLIGWGDGDAKSKEGSKFPIRIESMGQYNLLYAVSFLKTPNDMDGFSLSRDPSIAGAHNPELQRAVSITVYGRPIIPTGANKDGVYPTEVFSSRWNCVLDLSASAANAQDQSVPRPDDLGTSSKFKDTLPEPPSPFPMSFSGARSPLPLAKGSSGGDSADRRASVPIRSPTSASISGIGIAGVPKRHSLPGSQPGRIPSTSGGWRSSTSMLNPGYQPARDLRPPNPISPGAGSSNANNRLSYMPPSVTVNLQNARSPTTYNAPYMAAAVHAAPFASAHFDGNDNTRVTSPIPITENAGMPPPTPAYPSYPSPSGLPVLPPSQNPIVSQNSGNVGPKIDVKRAKGVGLGVTLPGAPSPGGAVGGGGGSNTPLPLVPGAFGEQTMLRELQRAEESREAVVVSVGMLPVKRKHSLADALGGSSPDDQEEEPGKWTGLGKIYPLETFTLDIFVFNWSTWTRRLEVSFPDRRTVRKGALSEGARFKDWNGAPGILALDNRVRVGPLRPSTCQSVRMEFLALSPGVHSVDMLTLTDVESGISMNLRSVMDVVVHERFD</sequence>
<reference evidence="3" key="1">
    <citation type="submission" date="2020-11" db="EMBL/GenBank/DDBJ databases">
        <authorList>
            <consortium name="DOE Joint Genome Institute"/>
            <person name="Ahrendt S."/>
            <person name="Riley R."/>
            <person name="Andreopoulos W."/>
            <person name="Labutti K."/>
            <person name="Pangilinan J."/>
            <person name="Ruiz-Duenas F.J."/>
            <person name="Barrasa J.M."/>
            <person name="Sanchez-Garcia M."/>
            <person name="Camarero S."/>
            <person name="Miyauchi S."/>
            <person name="Serrano A."/>
            <person name="Linde D."/>
            <person name="Babiker R."/>
            <person name="Drula E."/>
            <person name="Ayuso-Fernandez I."/>
            <person name="Pacheco R."/>
            <person name="Padilla G."/>
            <person name="Ferreira P."/>
            <person name="Barriuso J."/>
            <person name="Kellner H."/>
            <person name="Castanera R."/>
            <person name="Alfaro M."/>
            <person name="Ramirez L."/>
            <person name="Pisabarro A.G."/>
            <person name="Kuo A."/>
            <person name="Tritt A."/>
            <person name="Lipzen A."/>
            <person name="He G."/>
            <person name="Yan M."/>
            <person name="Ng V."/>
            <person name="Cullen D."/>
            <person name="Martin F."/>
            <person name="Rosso M.-N."/>
            <person name="Henrissat B."/>
            <person name="Hibbett D."/>
            <person name="Martinez A.T."/>
            <person name="Grigoriev I.V."/>
        </authorList>
    </citation>
    <scope>NUCLEOTIDE SEQUENCE</scope>
    <source>
        <strain evidence="3">ATCC 90797</strain>
    </source>
</reference>
<proteinExistence type="predicted"/>
<feature type="region of interest" description="Disordered" evidence="1">
    <location>
        <begin position="98"/>
        <end position="143"/>
    </location>
</feature>
<evidence type="ECO:0000259" key="2">
    <source>
        <dbReference type="Pfam" id="PF12735"/>
    </source>
</evidence>
<dbReference type="GO" id="GO:0005802">
    <property type="term" value="C:trans-Golgi network"/>
    <property type="evidence" value="ECO:0007669"/>
    <property type="project" value="TreeGrafter"/>
</dbReference>
<dbReference type="PANTHER" id="PTHR28159:SF1">
    <property type="entry name" value="TRAFFICKING PROTEIN PARTICLE COMPLEX II-SPECIFIC SUBUNIT 65"/>
    <property type="match status" value="1"/>
</dbReference>
<comment type="caution">
    <text evidence="3">The sequence shown here is derived from an EMBL/GenBank/DDBJ whole genome shotgun (WGS) entry which is preliminary data.</text>
</comment>
<feature type="compositionally biased region" description="Polar residues" evidence="1">
    <location>
        <begin position="690"/>
        <end position="699"/>
    </location>
</feature>
<protein>
    <recommendedName>
        <fullName evidence="2">Trafficking protein particle complex II-specific subunit 65 IgD3 domain-containing protein</fullName>
    </recommendedName>
</protein>
<dbReference type="PANTHER" id="PTHR28159">
    <property type="entry name" value="TRAFFICKING PROTEIN PARTICLE COMPLEX II-SPECIFIC SUBUNIT 65"/>
    <property type="match status" value="1"/>
</dbReference>
<name>A0A9P5ZPT6_PLEER</name>